<sequence length="52" mass="5633">MKSPGTTKCLHQVYATFTFEYKSSSSSAVPTGVGDHRSPQISVVGVCCQLRR</sequence>
<protein>
    <submittedName>
        <fullName evidence="1">Uncharacterized protein</fullName>
    </submittedName>
</protein>
<organism evidence="1">
    <name type="scientific">Arion vulgaris</name>
    <dbReference type="NCBI Taxonomy" id="1028688"/>
    <lineage>
        <taxon>Eukaryota</taxon>
        <taxon>Metazoa</taxon>
        <taxon>Spiralia</taxon>
        <taxon>Lophotrochozoa</taxon>
        <taxon>Mollusca</taxon>
        <taxon>Gastropoda</taxon>
        <taxon>Heterobranchia</taxon>
        <taxon>Euthyneura</taxon>
        <taxon>Panpulmonata</taxon>
        <taxon>Eupulmonata</taxon>
        <taxon>Stylommatophora</taxon>
        <taxon>Helicina</taxon>
        <taxon>Arionoidea</taxon>
        <taxon>Arionidae</taxon>
        <taxon>Arion</taxon>
    </lineage>
</organism>
<dbReference type="EMBL" id="HACG01021637">
    <property type="protein sequence ID" value="CEK68502.1"/>
    <property type="molecule type" value="Transcribed_RNA"/>
</dbReference>
<gene>
    <name evidence="1" type="primary">ORF66543</name>
</gene>
<name>A0A0B6ZJE9_9EUPU</name>
<evidence type="ECO:0000313" key="1">
    <source>
        <dbReference type="EMBL" id="CEK68502.1"/>
    </source>
</evidence>
<proteinExistence type="predicted"/>
<accession>A0A0B6ZJE9</accession>
<reference evidence="1" key="1">
    <citation type="submission" date="2014-12" db="EMBL/GenBank/DDBJ databases">
        <title>Insight into the proteome of Arion vulgaris.</title>
        <authorList>
            <person name="Aradska J."/>
            <person name="Bulat T."/>
            <person name="Smidak R."/>
            <person name="Sarate P."/>
            <person name="Gangsoo J."/>
            <person name="Sialana F."/>
            <person name="Bilban M."/>
            <person name="Lubec G."/>
        </authorList>
    </citation>
    <scope>NUCLEOTIDE SEQUENCE</scope>
    <source>
        <tissue evidence="1">Skin</tissue>
    </source>
</reference>
<dbReference type="AlphaFoldDB" id="A0A0B6ZJE9"/>